<feature type="chain" id="PRO_5031296243" description="Thioredoxin-like fold domain-containing protein" evidence="1">
    <location>
        <begin position="23"/>
        <end position="201"/>
    </location>
</feature>
<dbReference type="SUPFAM" id="SSF52833">
    <property type="entry name" value="Thioredoxin-like"/>
    <property type="match status" value="1"/>
</dbReference>
<dbReference type="RefSeq" id="WP_182669496.1">
    <property type="nucleotide sequence ID" value="NZ_JACHTE010000006.1"/>
</dbReference>
<keyword evidence="1" id="KW-0732">Signal</keyword>
<dbReference type="Gene3D" id="3.40.30.10">
    <property type="entry name" value="Glutaredoxin"/>
    <property type="match status" value="1"/>
</dbReference>
<dbReference type="InterPro" id="IPR036249">
    <property type="entry name" value="Thioredoxin-like_sf"/>
</dbReference>
<comment type="caution">
    <text evidence="2">The sequence shown here is derived from an EMBL/GenBank/DDBJ whole genome shotgun (WGS) entry which is preliminary data.</text>
</comment>
<name>A0A7W3U4F3_9GAMM</name>
<evidence type="ECO:0000313" key="2">
    <source>
        <dbReference type="EMBL" id="MBB1088719.1"/>
    </source>
</evidence>
<dbReference type="AlphaFoldDB" id="A0A7W3U4F3"/>
<dbReference type="Proteomes" id="UP000552587">
    <property type="component" value="Unassembled WGS sequence"/>
</dbReference>
<proteinExistence type="predicted"/>
<dbReference type="EMBL" id="JACHTE010000006">
    <property type="protein sequence ID" value="MBB1088719.1"/>
    <property type="molecule type" value="Genomic_DNA"/>
</dbReference>
<reference evidence="2 3" key="1">
    <citation type="submission" date="2020-07" db="EMBL/GenBank/DDBJ databases">
        <authorList>
            <person name="Xu S."/>
            <person name="Li A."/>
        </authorList>
    </citation>
    <scope>NUCLEOTIDE SEQUENCE [LARGE SCALE GENOMIC DNA]</scope>
    <source>
        <strain evidence="2 3">SG-8</strain>
    </source>
</reference>
<evidence type="ECO:0000313" key="3">
    <source>
        <dbReference type="Proteomes" id="UP000552587"/>
    </source>
</evidence>
<keyword evidence="3" id="KW-1185">Reference proteome</keyword>
<evidence type="ECO:0000256" key="1">
    <source>
        <dbReference type="SAM" id="SignalP"/>
    </source>
</evidence>
<evidence type="ECO:0008006" key="4">
    <source>
        <dbReference type="Google" id="ProtNLM"/>
    </source>
</evidence>
<accession>A0A7W3U4F3</accession>
<organism evidence="2 3">
    <name type="scientific">Marilutibacter penaei</name>
    <dbReference type="NCBI Taxonomy" id="2759900"/>
    <lineage>
        <taxon>Bacteria</taxon>
        <taxon>Pseudomonadati</taxon>
        <taxon>Pseudomonadota</taxon>
        <taxon>Gammaproteobacteria</taxon>
        <taxon>Lysobacterales</taxon>
        <taxon>Lysobacteraceae</taxon>
        <taxon>Marilutibacter</taxon>
    </lineage>
</organism>
<sequence length="201" mass="21627">MGSLVIGCVLLAWLAAAPVAAAATTAHEIVAPKVLPASAWDHVKGTPGIVFGRTTPGIPDVQMICDVHCPYCARVYTQLVERRPALRVRWVPIAYFKPDSDRVAAAILAAPDPRAALDRNYRAYDHAARRGGYGDASADVLKLDASHAALKERWRGWGRFTPMVLVRAGDGTVLQAAGTSPAFLDPVLDRAGRSKQAYDAW</sequence>
<protein>
    <recommendedName>
        <fullName evidence="4">Thioredoxin-like fold domain-containing protein</fullName>
    </recommendedName>
</protein>
<gene>
    <name evidence="2" type="ORF">H4F99_09475</name>
</gene>
<feature type="signal peptide" evidence="1">
    <location>
        <begin position="1"/>
        <end position="22"/>
    </location>
</feature>